<feature type="signal peptide" evidence="1">
    <location>
        <begin position="1"/>
        <end position="19"/>
    </location>
</feature>
<keyword evidence="3" id="KW-1185">Reference proteome</keyword>
<reference evidence="2 3" key="1">
    <citation type="submission" date="2018-11" db="EMBL/GenBank/DDBJ databases">
        <authorList>
            <consortium name="Pathogen Informatics"/>
        </authorList>
    </citation>
    <scope>NUCLEOTIDE SEQUENCE [LARGE SCALE GENOMIC DNA]</scope>
</reference>
<dbReference type="EMBL" id="UYRU01051986">
    <property type="protein sequence ID" value="VDN11666.1"/>
    <property type="molecule type" value="Genomic_DNA"/>
</dbReference>
<gene>
    <name evidence="2" type="ORF">DILT_LOCUS7497</name>
</gene>
<dbReference type="OrthoDB" id="10332303at2759"/>
<dbReference type="Proteomes" id="UP000281553">
    <property type="component" value="Unassembled WGS sequence"/>
</dbReference>
<evidence type="ECO:0000313" key="3">
    <source>
        <dbReference type="Proteomes" id="UP000281553"/>
    </source>
</evidence>
<evidence type="ECO:0008006" key="4">
    <source>
        <dbReference type="Google" id="ProtNLM"/>
    </source>
</evidence>
<protein>
    <recommendedName>
        <fullName evidence="4">Saposin B-type domain-containing protein</fullName>
    </recommendedName>
</protein>
<name>A0A3P7P186_DIBLA</name>
<organism evidence="2 3">
    <name type="scientific">Dibothriocephalus latus</name>
    <name type="common">Fish tapeworm</name>
    <name type="synonym">Diphyllobothrium latum</name>
    <dbReference type="NCBI Taxonomy" id="60516"/>
    <lineage>
        <taxon>Eukaryota</taxon>
        <taxon>Metazoa</taxon>
        <taxon>Spiralia</taxon>
        <taxon>Lophotrochozoa</taxon>
        <taxon>Platyhelminthes</taxon>
        <taxon>Cestoda</taxon>
        <taxon>Eucestoda</taxon>
        <taxon>Diphyllobothriidea</taxon>
        <taxon>Diphyllobothriidae</taxon>
        <taxon>Dibothriocephalus</taxon>
    </lineage>
</organism>
<proteinExistence type="predicted"/>
<accession>A0A3P7P186</accession>
<evidence type="ECO:0000256" key="1">
    <source>
        <dbReference type="SAM" id="SignalP"/>
    </source>
</evidence>
<evidence type="ECO:0000313" key="2">
    <source>
        <dbReference type="EMBL" id="VDN11666.1"/>
    </source>
</evidence>
<sequence>MRFFMLTICLLATVALASAYQKKAAILGQKSFLATIPSSCMEYVEKLVKWEIIESSKKEIDWIFKWPNSTTCAQFVSDQLTEEDVDPCMQCLLPYEQHVIKLPGCQNCYDNFTQAKKLCKRCLTEIVYVTEAVTCAVEAKVKLILTLLHLGV</sequence>
<keyword evidence="1" id="KW-0732">Signal</keyword>
<feature type="chain" id="PRO_5017961159" description="Saposin B-type domain-containing protein" evidence="1">
    <location>
        <begin position="20"/>
        <end position="152"/>
    </location>
</feature>
<dbReference type="AlphaFoldDB" id="A0A3P7P186"/>